<evidence type="ECO:0000313" key="2">
    <source>
        <dbReference type="EMBL" id="OTW30485.1"/>
    </source>
</evidence>
<name>A0ABX3Z3J8_9STAP</name>
<dbReference type="RefSeq" id="WP_085622065.1">
    <property type="nucleotide sequence ID" value="NZ_JAPTFZ010000006.1"/>
</dbReference>
<proteinExistence type="predicted"/>
<reference evidence="2 3" key="1">
    <citation type="submission" date="2017-04" db="EMBL/GenBank/DDBJ databases">
        <title>Staphylococcus agnetis, a potential pathogen in the broiler production.</title>
        <authorList>
            <person name="Poulsen L."/>
        </authorList>
    </citation>
    <scope>NUCLEOTIDE SEQUENCE [LARGE SCALE GENOMIC DNA]</scope>
    <source>
        <strain evidence="2 3">723_310714_2_2_spleen</strain>
    </source>
</reference>
<evidence type="ECO:0000256" key="1">
    <source>
        <dbReference type="SAM" id="Coils"/>
    </source>
</evidence>
<organism evidence="2 3">
    <name type="scientific">Staphylococcus agnetis</name>
    <dbReference type="NCBI Taxonomy" id="985762"/>
    <lineage>
        <taxon>Bacteria</taxon>
        <taxon>Bacillati</taxon>
        <taxon>Bacillota</taxon>
        <taxon>Bacilli</taxon>
        <taxon>Bacillales</taxon>
        <taxon>Staphylococcaceae</taxon>
        <taxon>Staphylococcus</taxon>
    </lineage>
</organism>
<comment type="caution">
    <text evidence="2">The sequence shown here is derived from an EMBL/GenBank/DDBJ whole genome shotgun (WGS) entry which is preliminary data.</text>
</comment>
<dbReference type="EMBL" id="NEFX01000018">
    <property type="protein sequence ID" value="OTW30485.1"/>
    <property type="molecule type" value="Genomic_DNA"/>
</dbReference>
<gene>
    <name evidence="2" type="ORF">B9M88_09460</name>
</gene>
<sequence>MFITKENMNTKAEELGYKLEELTNLKKGEFIMVQKYIKIRRLDEYTWMIIKKAKPIPFKIERDNKKRKIWRQFMNCCNYSLKYGEQRVEAIAKGIDESAMIEIVSDHQFISQQIKSTTSPLSEDSGFTKTLDKIADYILFTKFDNEIQEEGHKKIKEDLKKLEASKKTEKIKDLLESKKAQRKNTPYSKTKRLSSLPKHYNIKSIDDAIANDSGMYKPKTTINYSRVDKQMQRGVFDESMEQYWERYSPDKRNNIPFYSHDPIEYKTFAFEIMKQYLKEIQYLEEQPFTPNRGKVISNLKSEMRTSLECLKKVISFTPTAELSETIPEESWNYLSLRSTDVYKVLLNNYSDLCATYETQVDTNMWSLLRSFEDLVQKVKWDKLEYIIIDLMLNQEIDKHTEIQKILQDDYNIAIDKSKLSRIINKRIPKLLLDTYEQQLEDWIWIERRKGKYKTCKQCKTVKLAVDNRYFRTNKSCSLGLEPVCKACRNRKNQ</sequence>
<keyword evidence="3" id="KW-1185">Reference proteome</keyword>
<feature type="coiled-coil region" evidence="1">
    <location>
        <begin position="145"/>
        <end position="172"/>
    </location>
</feature>
<accession>A0ABX3Z3J8</accession>
<protein>
    <submittedName>
        <fullName evidence="2">Uncharacterized protein</fullName>
    </submittedName>
</protein>
<keyword evidence="1" id="KW-0175">Coiled coil</keyword>
<dbReference type="Proteomes" id="UP000195208">
    <property type="component" value="Unassembled WGS sequence"/>
</dbReference>
<evidence type="ECO:0000313" key="3">
    <source>
        <dbReference type="Proteomes" id="UP000195208"/>
    </source>
</evidence>